<proteinExistence type="predicted"/>
<evidence type="ECO:0000256" key="1">
    <source>
        <dbReference type="SAM" id="MobiDB-lite"/>
    </source>
</evidence>
<dbReference type="EMBL" id="LSYV01000015">
    <property type="protein sequence ID" value="KXZ51101.1"/>
    <property type="molecule type" value="Genomic_DNA"/>
</dbReference>
<dbReference type="STRING" id="33097.A0A150GMT2"/>
<organism evidence="2 3">
    <name type="scientific">Gonium pectorale</name>
    <name type="common">Green alga</name>
    <dbReference type="NCBI Taxonomy" id="33097"/>
    <lineage>
        <taxon>Eukaryota</taxon>
        <taxon>Viridiplantae</taxon>
        <taxon>Chlorophyta</taxon>
        <taxon>core chlorophytes</taxon>
        <taxon>Chlorophyceae</taxon>
        <taxon>CS clade</taxon>
        <taxon>Chlamydomonadales</taxon>
        <taxon>Volvocaceae</taxon>
        <taxon>Gonium</taxon>
    </lineage>
</organism>
<gene>
    <name evidence="2" type="ORF">GPECTOR_14g83</name>
</gene>
<keyword evidence="3" id="KW-1185">Reference proteome</keyword>
<evidence type="ECO:0000313" key="3">
    <source>
        <dbReference type="Proteomes" id="UP000075714"/>
    </source>
</evidence>
<name>A0A150GMT2_GONPE</name>
<evidence type="ECO:0000313" key="2">
    <source>
        <dbReference type="EMBL" id="KXZ51101.1"/>
    </source>
</evidence>
<feature type="region of interest" description="Disordered" evidence="1">
    <location>
        <begin position="87"/>
        <end position="156"/>
    </location>
</feature>
<comment type="caution">
    <text evidence="2">The sequence shown here is derived from an EMBL/GenBank/DDBJ whole genome shotgun (WGS) entry which is preliminary data.</text>
</comment>
<dbReference type="OrthoDB" id="548763at2759"/>
<dbReference type="AlphaFoldDB" id="A0A150GMT2"/>
<accession>A0A150GMT2</accession>
<protein>
    <submittedName>
        <fullName evidence="2">Uncharacterized protein</fullName>
    </submittedName>
</protein>
<sequence length="412" mass="43300">MVESYLERNTLVFDRELLTKMFTEADYQKEGSLDTRALTIAISGRFPKREHTADWRGLVCMLLGLPELVLTDDPEMVLLRTTTERLHSGRGAPGLGGTYNSGNIWDNPPPPLPPVHRRSSSSGKAKAKEPSPEWQDTMNRTASATGAGSASGTGSLTGTGTLTALGGNLNATMRSGSAGGVLDASGALGSSSLMVGGVVGTTGGLKQVGQIADELRLNAALLGSSGNGLPGEAAGPRSTFGTVRDFNDFARGLEMLPRLAADSGTAGLGPGSGSASADASPRTATHLGAPKDPVRVWAAPLPPSAISLPASALRTLRESVRSTASTKPDFERSFKPLDSHDLDLKRTLGQGMDMEKSLARVEPVRDTKVLPRADYVTWCDYAAGCRTAPTGWYERHPAAAAQDTGDHKYPWC</sequence>
<dbReference type="Proteomes" id="UP000075714">
    <property type="component" value="Unassembled WGS sequence"/>
</dbReference>
<reference evidence="3" key="1">
    <citation type="journal article" date="2016" name="Nat. Commun.">
        <title>The Gonium pectorale genome demonstrates co-option of cell cycle regulation during the evolution of multicellularity.</title>
        <authorList>
            <person name="Hanschen E.R."/>
            <person name="Marriage T.N."/>
            <person name="Ferris P.J."/>
            <person name="Hamaji T."/>
            <person name="Toyoda A."/>
            <person name="Fujiyama A."/>
            <person name="Neme R."/>
            <person name="Noguchi H."/>
            <person name="Minakuchi Y."/>
            <person name="Suzuki M."/>
            <person name="Kawai-Toyooka H."/>
            <person name="Smith D.R."/>
            <person name="Sparks H."/>
            <person name="Anderson J."/>
            <person name="Bakaric R."/>
            <person name="Luria V."/>
            <person name="Karger A."/>
            <person name="Kirschner M.W."/>
            <person name="Durand P.M."/>
            <person name="Michod R.E."/>
            <person name="Nozaki H."/>
            <person name="Olson B.J."/>
        </authorList>
    </citation>
    <scope>NUCLEOTIDE SEQUENCE [LARGE SCALE GENOMIC DNA]</scope>
    <source>
        <strain evidence="3">NIES-2863</strain>
    </source>
</reference>
<feature type="region of interest" description="Disordered" evidence="1">
    <location>
        <begin position="264"/>
        <end position="289"/>
    </location>
</feature>